<evidence type="ECO:0000313" key="2">
    <source>
        <dbReference type="EMBL" id="KAL1259703.1"/>
    </source>
</evidence>
<feature type="compositionally biased region" description="Polar residues" evidence="1">
    <location>
        <begin position="19"/>
        <end position="28"/>
    </location>
</feature>
<evidence type="ECO:0000313" key="3">
    <source>
        <dbReference type="Proteomes" id="UP001558613"/>
    </source>
</evidence>
<gene>
    <name evidence="2" type="ORF">QQF64_010280</name>
</gene>
<dbReference type="Proteomes" id="UP001558613">
    <property type="component" value="Unassembled WGS sequence"/>
</dbReference>
<protein>
    <submittedName>
        <fullName evidence="2">Uncharacterized protein</fullName>
    </submittedName>
</protein>
<feature type="compositionally biased region" description="Basic and acidic residues" evidence="1">
    <location>
        <begin position="1"/>
        <end position="16"/>
    </location>
</feature>
<reference evidence="2 3" key="1">
    <citation type="submission" date="2023-09" db="EMBL/GenBank/DDBJ databases">
        <authorList>
            <person name="Wang M."/>
        </authorList>
    </citation>
    <scope>NUCLEOTIDE SEQUENCE [LARGE SCALE GENOMIC DNA]</scope>
    <source>
        <strain evidence="2">GT-2023</strain>
        <tissue evidence="2">Liver</tissue>
    </source>
</reference>
<name>A0ABR3M3K6_9TELE</name>
<evidence type="ECO:0000256" key="1">
    <source>
        <dbReference type="SAM" id="MobiDB-lite"/>
    </source>
</evidence>
<sequence length="76" mass="8086">MNEGEKGKKRTDEIERGSNVPSLAPSFSSSVPCALCCGARSIVLAFRSAQFEWQAVTDQLPAKASWQAGVTGQEGI</sequence>
<organism evidence="2 3">
    <name type="scientific">Cirrhinus molitorella</name>
    <name type="common">mud carp</name>
    <dbReference type="NCBI Taxonomy" id="172907"/>
    <lineage>
        <taxon>Eukaryota</taxon>
        <taxon>Metazoa</taxon>
        <taxon>Chordata</taxon>
        <taxon>Craniata</taxon>
        <taxon>Vertebrata</taxon>
        <taxon>Euteleostomi</taxon>
        <taxon>Actinopterygii</taxon>
        <taxon>Neopterygii</taxon>
        <taxon>Teleostei</taxon>
        <taxon>Ostariophysi</taxon>
        <taxon>Cypriniformes</taxon>
        <taxon>Cyprinidae</taxon>
        <taxon>Labeoninae</taxon>
        <taxon>Labeonini</taxon>
        <taxon>Cirrhinus</taxon>
    </lineage>
</organism>
<keyword evidence="3" id="KW-1185">Reference proteome</keyword>
<accession>A0ABR3M3K6</accession>
<proteinExistence type="predicted"/>
<feature type="region of interest" description="Disordered" evidence="1">
    <location>
        <begin position="1"/>
        <end position="28"/>
    </location>
</feature>
<comment type="caution">
    <text evidence="2">The sequence shown here is derived from an EMBL/GenBank/DDBJ whole genome shotgun (WGS) entry which is preliminary data.</text>
</comment>
<dbReference type="EMBL" id="JAYMGO010000016">
    <property type="protein sequence ID" value="KAL1259703.1"/>
    <property type="molecule type" value="Genomic_DNA"/>
</dbReference>